<gene>
    <name evidence="1" type="ORF">X474_13540</name>
</gene>
<comment type="caution">
    <text evidence="1">The sequence shown here is derived from an EMBL/GenBank/DDBJ whole genome shotgun (WGS) entry which is preliminary data.</text>
</comment>
<keyword evidence="2" id="KW-1185">Reference proteome</keyword>
<organism evidence="1 2">
    <name type="scientific">Dethiosulfatarculus sandiegensis</name>
    <dbReference type="NCBI Taxonomy" id="1429043"/>
    <lineage>
        <taxon>Bacteria</taxon>
        <taxon>Pseudomonadati</taxon>
        <taxon>Thermodesulfobacteriota</taxon>
        <taxon>Desulfarculia</taxon>
        <taxon>Desulfarculales</taxon>
        <taxon>Desulfarculaceae</taxon>
        <taxon>Dethiosulfatarculus</taxon>
    </lineage>
</organism>
<dbReference type="AlphaFoldDB" id="A0A0D2HSM4"/>
<dbReference type="OrthoDB" id="5514161at2"/>
<evidence type="ECO:0000313" key="1">
    <source>
        <dbReference type="EMBL" id="KIX13503.1"/>
    </source>
</evidence>
<dbReference type="STRING" id="1429043.X474_13540"/>
<dbReference type="InParanoid" id="A0A0D2HSM4"/>
<protein>
    <recommendedName>
        <fullName evidence="3">DUF1285 domain-containing protein</fullName>
    </recommendedName>
</protein>
<dbReference type="Proteomes" id="UP000032233">
    <property type="component" value="Unassembled WGS sequence"/>
</dbReference>
<accession>A0A0D2HSM4</accession>
<name>A0A0D2HSM4_9BACT</name>
<dbReference type="EMBL" id="AZAC01000015">
    <property type="protein sequence ID" value="KIX13503.1"/>
    <property type="molecule type" value="Genomic_DNA"/>
</dbReference>
<sequence>MTEKLDLNGYIPEGWQGRYPPCQIQVNNNGELLHNGAPLVHPGIIELIYQSVHLDEDGVYYLYMDGKKCQLEVADTFFVITRVDIKDDNLVLTVSDGSKQELDPASLYIGKDEVLYCRVHEGRFPARFQRAAYYQITDWVKETEAGFALSLGGRLHPLPGTA</sequence>
<dbReference type="RefSeq" id="WP_044349213.1">
    <property type="nucleotide sequence ID" value="NZ_AZAC01000015.1"/>
</dbReference>
<evidence type="ECO:0000313" key="2">
    <source>
        <dbReference type="Proteomes" id="UP000032233"/>
    </source>
</evidence>
<proteinExistence type="predicted"/>
<evidence type="ECO:0008006" key="3">
    <source>
        <dbReference type="Google" id="ProtNLM"/>
    </source>
</evidence>
<reference evidence="1 2" key="1">
    <citation type="submission" date="2013-11" db="EMBL/GenBank/DDBJ databases">
        <title>Metagenomic analysis of a methanogenic consortium involved in long chain n-alkane degradation.</title>
        <authorList>
            <person name="Davidova I.A."/>
            <person name="Callaghan A.V."/>
            <person name="Wawrik B."/>
            <person name="Pruitt S."/>
            <person name="Marks C."/>
            <person name="Duncan K.E."/>
            <person name="Suflita J.M."/>
        </authorList>
    </citation>
    <scope>NUCLEOTIDE SEQUENCE [LARGE SCALE GENOMIC DNA]</scope>
    <source>
        <strain evidence="1 2">SPR</strain>
    </source>
</reference>